<feature type="transmembrane region" description="Helical" evidence="1">
    <location>
        <begin position="53"/>
        <end position="75"/>
    </location>
</feature>
<evidence type="ECO:0000313" key="2">
    <source>
        <dbReference type="EMBL" id="KAF9060412.1"/>
    </source>
</evidence>
<reference evidence="2" key="1">
    <citation type="submission" date="2020-11" db="EMBL/GenBank/DDBJ databases">
        <authorList>
            <consortium name="DOE Joint Genome Institute"/>
            <person name="Ahrendt S."/>
            <person name="Riley R."/>
            <person name="Andreopoulos W."/>
            <person name="Labutti K."/>
            <person name="Pangilinan J."/>
            <person name="Ruiz-Duenas F.J."/>
            <person name="Barrasa J.M."/>
            <person name="Sanchez-Garcia M."/>
            <person name="Camarero S."/>
            <person name="Miyauchi S."/>
            <person name="Serrano A."/>
            <person name="Linde D."/>
            <person name="Babiker R."/>
            <person name="Drula E."/>
            <person name="Ayuso-Fernandez I."/>
            <person name="Pacheco R."/>
            <person name="Padilla G."/>
            <person name="Ferreira P."/>
            <person name="Barriuso J."/>
            <person name="Kellner H."/>
            <person name="Castanera R."/>
            <person name="Alfaro M."/>
            <person name="Ramirez L."/>
            <person name="Pisabarro A.G."/>
            <person name="Kuo A."/>
            <person name="Tritt A."/>
            <person name="Lipzen A."/>
            <person name="He G."/>
            <person name="Yan M."/>
            <person name="Ng V."/>
            <person name="Cullen D."/>
            <person name="Martin F."/>
            <person name="Rosso M.-N."/>
            <person name="Henrissat B."/>
            <person name="Hibbett D."/>
            <person name="Martinez A.T."/>
            <person name="Grigoriev I.V."/>
        </authorList>
    </citation>
    <scope>NUCLEOTIDE SEQUENCE</scope>
    <source>
        <strain evidence="2">AH 40177</strain>
    </source>
</reference>
<dbReference type="Proteomes" id="UP000772434">
    <property type="component" value="Unassembled WGS sequence"/>
</dbReference>
<dbReference type="EMBL" id="JADNRY010000245">
    <property type="protein sequence ID" value="KAF9060412.1"/>
    <property type="molecule type" value="Genomic_DNA"/>
</dbReference>
<keyword evidence="1" id="KW-0812">Transmembrane</keyword>
<feature type="transmembrane region" description="Helical" evidence="1">
    <location>
        <begin position="20"/>
        <end position="41"/>
    </location>
</feature>
<comment type="caution">
    <text evidence="2">The sequence shown here is derived from an EMBL/GenBank/DDBJ whole genome shotgun (WGS) entry which is preliminary data.</text>
</comment>
<evidence type="ECO:0000256" key="1">
    <source>
        <dbReference type="SAM" id="Phobius"/>
    </source>
</evidence>
<name>A0A9P5PC20_9AGAR</name>
<keyword evidence="3" id="KW-1185">Reference proteome</keyword>
<accession>A0A9P5PC20</accession>
<sequence>MYDGCPMSFALFNVVLTLYHARLCDCALLTMVLLISSVSLFELRSSGILRFNSFRSFPIPLLFLFFLGLSLPPALCLASRSTCLCPLIAPWTFN</sequence>
<dbReference type="AlphaFoldDB" id="A0A9P5PC20"/>
<protein>
    <submittedName>
        <fullName evidence="2">Uncharacterized protein</fullName>
    </submittedName>
</protein>
<keyword evidence="1" id="KW-0472">Membrane</keyword>
<gene>
    <name evidence="2" type="ORF">BDP27DRAFT_422618</name>
</gene>
<evidence type="ECO:0000313" key="3">
    <source>
        <dbReference type="Proteomes" id="UP000772434"/>
    </source>
</evidence>
<keyword evidence="1" id="KW-1133">Transmembrane helix</keyword>
<proteinExistence type="predicted"/>
<organism evidence="2 3">
    <name type="scientific">Rhodocollybia butyracea</name>
    <dbReference type="NCBI Taxonomy" id="206335"/>
    <lineage>
        <taxon>Eukaryota</taxon>
        <taxon>Fungi</taxon>
        <taxon>Dikarya</taxon>
        <taxon>Basidiomycota</taxon>
        <taxon>Agaricomycotina</taxon>
        <taxon>Agaricomycetes</taxon>
        <taxon>Agaricomycetidae</taxon>
        <taxon>Agaricales</taxon>
        <taxon>Marasmiineae</taxon>
        <taxon>Omphalotaceae</taxon>
        <taxon>Rhodocollybia</taxon>
    </lineage>
</organism>